<dbReference type="Proteomes" id="UP000051497">
    <property type="component" value="Unassembled WGS sequence"/>
</dbReference>
<dbReference type="PROSITE" id="PS51257">
    <property type="entry name" value="PROKAR_LIPOPROTEIN"/>
    <property type="match status" value="1"/>
</dbReference>
<comment type="caution">
    <text evidence="1">The sequence shown here is derived from an EMBL/GenBank/DDBJ whole genome shotgun (WGS) entry which is preliminary data.</text>
</comment>
<dbReference type="InterPro" id="IPR006597">
    <property type="entry name" value="Sel1-like"/>
</dbReference>
<dbReference type="RefSeq" id="WP_259566028.1">
    <property type="nucleotide sequence ID" value="NZ_LKAJ02000001.1"/>
</dbReference>
<name>A0AAE3HVB5_9GAMM</name>
<reference evidence="1" key="1">
    <citation type="journal article" date="2016" name="Genome Announc.">
        <title>Draft Genome Sequences of Two Novel Amoeba-Resistant Intranuclear Bacteria, 'Candidatus Berkiella cookevillensis' and 'Candidatus Berkiella aquae'.</title>
        <authorList>
            <person name="Mehari Y.T."/>
            <person name="Arivett B.A."/>
            <person name="Farone A.L."/>
            <person name="Gunderson J.H."/>
            <person name="Farone M.B."/>
        </authorList>
    </citation>
    <scope>NUCLEOTIDE SEQUENCE</scope>
    <source>
        <strain evidence="1">HT99</strain>
    </source>
</reference>
<dbReference type="InterPro" id="IPR011990">
    <property type="entry name" value="TPR-like_helical_dom_sf"/>
</dbReference>
<keyword evidence="2" id="KW-1185">Reference proteome</keyword>
<dbReference type="Gene3D" id="1.25.40.10">
    <property type="entry name" value="Tetratricopeptide repeat domain"/>
    <property type="match status" value="4"/>
</dbReference>
<dbReference type="AlphaFoldDB" id="A0AAE3HVB5"/>
<dbReference type="Pfam" id="PF08238">
    <property type="entry name" value="Sel1"/>
    <property type="match status" value="15"/>
</dbReference>
<reference evidence="1" key="2">
    <citation type="submission" date="2021-06" db="EMBL/GenBank/DDBJ databases">
        <title>Genomic Description and Analysis of Intracellular Bacteria, Candidatus Berkiella cookevillensis and Candidatus Berkiella aquae.</title>
        <authorList>
            <person name="Kidane D.T."/>
            <person name="Mehari Y.T."/>
            <person name="Rice F.C."/>
            <person name="Arivett B.A."/>
            <person name="Farone A.L."/>
            <person name="Berk S.G."/>
            <person name="Farone M.B."/>
        </authorList>
    </citation>
    <scope>NUCLEOTIDE SEQUENCE</scope>
    <source>
        <strain evidence="1">HT99</strain>
    </source>
</reference>
<proteinExistence type="predicted"/>
<protein>
    <submittedName>
        <fullName evidence="1">SEL1-like repeat protein</fullName>
    </submittedName>
</protein>
<evidence type="ECO:0000313" key="1">
    <source>
        <dbReference type="EMBL" id="MCS5711386.1"/>
    </source>
</evidence>
<dbReference type="EMBL" id="LKAJ02000001">
    <property type="protein sequence ID" value="MCS5711386.1"/>
    <property type="molecule type" value="Genomic_DNA"/>
</dbReference>
<dbReference type="SUPFAM" id="SSF81901">
    <property type="entry name" value="HCP-like"/>
    <property type="match status" value="3"/>
</dbReference>
<accession>A0AAE3HVB5</accession>
<dbReference type="PANTHER" id="PTHR11102">
    <property type="entry name" value="SEL-1-LIKE PROTEIN"/>
    <property type="match status" value="1"/>
</dbReference>
<dbReference type="PANTHER" id="PTHR11102:SF160">
    <property type="entry name" value="ERAD-ASSOCIATED E3 UBIQUITIN-PROTEIN LIGASE COMPONENT HRD3"/>
    <property type="match status" value="1"/>
</dbReference>
<dbReference type="InterPro" id="IPR050767">
    <property type="entry name" value="Sel1_AlgK"/>
</dbReference>
<organism evidence="1 2">
    <name type="scientific">Candidatus Berkiella aquae</name>
    <dbReference type="NCBI Taxonomy" id="295108"/>
    <lineage>
        <taxon>Bacteria</taxon>
        <taxon>Pseudomonadati</taxon>
        <taxon>Pseudomonadota</taxon>
        <taxon>Gammaproteobacteria</taxon>
        <taxon>Candidatus Berkiellales</taxon>
        <taxon>Candidatus Berkiellaceae</taxon>
        <taxon>Candidatus Berkiella</taxon>
    </lineage>
</organism>
<evidence type="ECO:0000313" key="2">
    <source>
        <dbReference type="Proteomes" id="UP000051497"/>
    </source>
</evidence>
<sequence length="680" mass="75753">MKGKRLGLPLSTLICLTGLVGCNTDYEKQSQTAADSLVEVKGSHLLCRDLIQTVGAESALEICTKEAQSGDPNAQIALANLYLDGTLAKEDWQQAMPWFLLAAEQGHPEAQMQVAHSLQLGRGIAKSDEQAFFWLQQAAKGNDPQAQVALAQCYLQGKGVPKDTALAIQWLVDCAKKGNNDAIYQLAQIYLEPANQNINEAQSLLHLAAQNGHALAMFTLAKLYHEGNLIEKDDSKALYWYAQANAKDHPQAEYELAMLLLKGTWQVNENPISMLHKSAEQNYAPAQLALAKLYQQGQKVGKDENAAFNWYLAAAKEADPEAYYQIGLCFVHGQLKQPKNIELGIDYLKKSAELGWIPAQYTLASLYLDGHAVLDDRQQAMDYLIQAANNGWIDAQLKLAQALIQFSLPQYDKAAFHWVQKASKYQHADALFQLASCYHEGIGTPVDYQQALTIYQGLASRDHFLAQCKLGQMYFEGQGVEKNPDEAKKWLLQAANHRIAEASDWLKLYFNETDETLTQLNTENEINEWLYSESGTPQSQFEHGMNYLYARQGKEQNIPAGISLIQEAAEKEYLPAQRELAIIYEQGLFGLQKAANYALTWYLRAANSGDEYSQYRAANMYYTGQGAAKNAVQAYAFADMAAAKGFKEAVILRDELATQLNENEMAVADMLARTQKPENL</sequence>
<gene>
    <name evidence="1" type="ORF">HT99x_008055</name>
</gene>
<dbReference type="SMART" id="SM00671">
    <property type="entry name" value="SEL1"/>
    <property type="match status" value="15"/>
</dbReference>